<keyword evidence="3" id="KW-0675">Receptor</keyword>
<feature type="domain" description="Reverse transcriptase Ty1/copia-type" evidence="1">
    <location>
        <begin position="231"/>
        <end position="329"/>
    </location>
</feature>
<keyword evidence="3" id="KW-0812">Transmembrane</keyword>
<dbReference type="SUPFAM" id="SSF56672">
    <property type="entry name" value="DNA/RNA polymerases"/>
    <property type="match status" value="1"/>
</dbReference>
<dbReference type="InterPro" id="IPR057670">
    <property type="entry name" value="SH3_retrovirus"/>
</dbReference>
<sequence>MRFCTKKTPKINHLKVFGSLCFFSNNFPTKAKFDMRALPWIFLGYPMGQKTYKVFDLINRRMVVSRDVKFYEHLFPYSPLFPKSSIVPVKHSASQKCQDPFPVVPVNHEVDLPNFPPAVQTHFEPMAQADTPCQLSSTQAHHDIPVVPSQPVPVPNDTIEPARQSLRQRHVPAWFRDYQVNFASLSDHSTAYFSFLANISKIQEPYTYKQAIESQEWVEAMHKELAALEANDTWEVVDLPPAHKPIGCKWVFRLKYNQDGSVDKYKARLVAKGFNQIEGVDYFDSFTPVAKTVTVRIILAYVAANGWALHQLDINNAYLHGYFDEDIYIYIYIYANS</sequence>
<comment type="caution">
    <text evidence="3">The sequence shown here is derived from an EMBL/GenBank/DDBJ whole genome shotgun (WGS) entry which is preliminary data.</text>
</comment>
<reference evidence="3 4" key="1">
    <citation type="submission" date="2024-01" db="EMBL/GenBank/DDBJ databases">
        <title>The complete chloroplast genome sequence of Lithospermum erythrorhizon: insights into the phylogenetic relationship among Boraginaceae species and the maternal lineages of purple gromwells.</title>
        <authorList>
            <person name="Okada T."/>
            <person name="Watanabe K."/>
        </authorList>
    </citation>
    <scope>NUCLEOTIDE SEQUENCE [LARGE SCALE GENOMIC DNA]</scope>
</reference>
<dbReference type="Pfam" id="PF07727">
    <property type="entry name" value="RVT_2"/>
    <property type="match status" value="1"/>
</dbReference>
<dbReference type="EMBL" id="BAABME010001188">
    <property type="protein sequence ID" value="GAA0148132.1"/>
    <property type="molecule type" value="Genomic_DNA"/>
</dbReference>
<evidence type="ECO:0000313" key="4">
    <source>
        <dbReference type="Proteomes" id="UP001454036"/>
    </source>
</evidence>
<keyword evidence="4" id="KW-1185">Reference proteome</keyword>
<evidence type="ECO:0000259" key="1">
    <source>
        <dbReference type="Pfam" id="PF07727"/>
    </source>
</evidence>
<evidence type="ECO:0000313" key="3">
    <source>
        <dbReference type="EMBL" id="GAA0148132.1"/>
    </source>
</evidence>
<name>A0AAV3P8V1_LITER</name>
<dbReference type="AlphaFoldDB" id="A0AAV3P8V1"/>
<keyword evidence="3" id="KW-0472">Membrane</keyword>
<evidence type="ECO:0000259" key="2">
    <source>
        <dbReference type="Pfam" id="PF25597"/>
    </source>
</evidence>
<protein>
    <submittedName>
        <fullName evidence="3">Transmembrane signal receptor</fullName>
    </submittedName>
</protein>
<dbReference type="InterPro" id="IPR013103">
    <property type="entry name" value="RVT_2"/>
</dbReference>
<dbReference type="Pfam" id="PF25597">
    <property type="entry name" value="SH3_retrovirus"/>
    <property type="match status" value="1"/>
</dbReference>
<dbReference type="Proteomes" id="UP001454036">
    <property type="component" value="Unassembled WGS sequence"/>
</dbReference>
<organism evidence="3 4">
    <name type="scientific">Lithospermum erythrorhizon</name>
    <name type="common">Purple gromwell</name>
    <name type="synonym">Lithospermum officinale var. erythrorhizon</name>
    <dbReference type="NCBI Taxonomy" id="34254"/>
    <lineage>
        <taxon>Eukaryota</taxon>
        <taxon>Viridiplantae</taxon>
        <taxon>Streptophyta</taxon>
        <taxon>Embryophyta</taxon>
        <taxon>Tracheophyta</taxon>
        <taxon>Spermatophyta</taxon>
        <taxon>Magnoliopsida</taxon>
        <taxon>eudicotyledons</taxon>
        <taxon>Gunneridae</taxon>
        <taxon>Pentapetalae</taxon>
        <taxon>asterids</taxon>
        <taxon>lamiids</taxon>
        <taxon>Boraginales</taxon>
        <taxon>Boraginaceae</taxon>
        <taxon>Boraginoideae</taxon>
        <taxon>Lithospermeae</taxon>
        <taxon>Lithospermum</taxon>
    </lineage>
</organism>
<accession>A0AAV3P8V1</accession>
<feature type="domain" description="Retroviral polymerase SH3-like" evidence="2">
    <location>
        <begin position="19"/>
        <end position="79"/>
    </location>
</feature>
<proteinExistence type="predicted"/>
<gene>
    <name evidence="3" type="ORF">LIER_07656</name>
</gene>
<dbReference type="InterPro" id="IPR043502">
    <property type="entry name" value="DNA/RNA_pol_sf"/>
</dbReference>